<evidence type="ECO:0000313" key="3">
    <source>
        <dbReference type="Proteomes" id="UP000260812"/>
    </source>
</evidence>
<evidence type="ECO:0000313" key="4">
    <source>
        <dbReference type="Proteomes" id="UP000261166"/>
    </source>
</evidence>
<gene>
    <name evidence="2" type="ORF">DWY69_15520</name>
    <name evidence="1" type="ORF">DXC51_21110</name>
</gene>
<dbReference type="RefSeq" id="WP_021637327.1">
    <property type="nucleotide sequence ID" value="NZ_JBKVAZ010000021.1"/>
</dbReference>
<comment type="caution">
    <text evidence="2">The sequence shown here is derived from an EMBL/GenBank/DDBJ whole genome shotgun (WGS) entry which is preliminary data.</text>
</comment>
<dbReference type="Gene3D" id="2.60.120.1390">
    <property type="match status" value="1"/>
</dbReference>
<evidence type="ECO:0000313" key="1">
    <source>
        <dbReference type="EMBL" id="RGE57106.1"/>
    </source>
</evidence>
<dbReference type="Proteomes" id="UP000260812">
    <property type="component" value="Unassembled WGS sequence"/>
</dbReference>
<dbReference type="Proteomes" id="UP000261166">
    <property type="component" value="Unassembled WGS sequence"/>
</dbReference>
<evidence type="ECO:0000313" key="2">
    <source>
        <dbReference type="EMBL" id="RGE70925.1"/>
    </source>
</evidence>
<dbReference type="InterPro" id="IPR021345">
    <property type="entry name" value="DUF2961"/>
</dbReference>
<proteinExistence type="predicted"/>
<accession>A0A3E3IV26</accession>
<dbReference type="AlphaFoldDB" id="A0A3E3IV26"/>
<dbReference type="Pfam" id="PF11175">
    <property type="entry name" value="DUF2961"/>
    <property type="match status" value="1"/>
</dbReference>
<dbReference type="EMBL" id="QVLU01000013">
    <property type="protein sequence ID" value="RGE70925.1"/>
    <property type="molecule type" value="Genomic_DNA"/>
</dbReference>
<dbReference type="EMBL" id="QVLV01000018">
    <property type="protein sequence ID" value="RGE57106.1"/>
    <property type="molecule type" value="Genomic_DNA"/>
</dbReference>
<reference evidence="2 4" key="1">
    <citation type="submission" date="2018-08" db="EMBL/GenBank/DDBJ databases">
        <title>A genome reference for cultivated species of the human gut microbiota.</title>
        <authorList>
            <person name="Zou Y."/>
            <person name="Xue W."/>
            <person name="Luo G."/>
        </authorList>
    </citation>
    <scope>NUCLEOTIDE SEQUENCE [LARGE SCALE GENOMIC DNA]</scope>
    <source>
        <strain evidence="2 4">AF26-4BH</strain>
        <strain evidence="1">TF05-5AC</strain>
    </source>
</reference>
<protein>
    <submittedName>
        <fullName evidence="2">DUF2961 domain-containing protein</fullName>
    </submittedName>
</protein>
<sequence length="360" mass="40500">MELNNIGMGLGNIALMSDAKSRSISAENFTGEKGMGGKALEGVGASCARELGQGWKVSPAIFLGAKSSFVLAEIDGPGWIQHMWMTCAPELWRSIILRITWDEEETPSVECPLGDFYCCGWCERTIVNALPVAVMTAGGMNSYWPMPFRKRARITVENIGSRDIPQFFFQIDYSLAEVPDNAAYFHAQWRRSNPLKYMDVHTILDGVKGKGQYVGTYLAWQTNSNGWWGEGEMKFYMDGDKEFPTICGTGTEDYFGGAWAFEGNNSQYGDYTSAFLGFHQVIKPDGFLKGNTRFGMYRFHVPDPIRFEEELKVTVQGLGWRSEGRYLPLQDDIASVAYWYQSEPHQPYPFIGTVNDLEVI</sequence>
<dbReference type="OrthoDB" id="2518538at2"/>
<organism evidence="2 4">
    <name type="scientific">Eisenbergiella massiliensis</name>
    <dbReference type="NCBI Taxonomy" id="1720294"/>
    <lineage>
        <taxon>Bacteria</taxon>
        <taxon>Bacillati</taxon>
        <taxon>Bacillota</taxon>
        <taxon>Clostridia</taxon>
        <taxon>Lachnospirales</taxon>
        <taxon>Lachnospiraceae</taxon>
        <taxon>Eisenbergiella</taxon>
    </lineage>
</organism>
<name>A0A3E3IV26_9FIRM</name>
<dbReference type="GeneID" id="97989294"/>
<keyword evidence="3" id="KW-1185">Reference proteome</keyword>